<accession>A0A543HY69</accession>
<name>A0A543HY69_9MICO</name>
<dbReference type="Proteomes" id="UP000318331">
    <property type="component" value="Unassembled WGS sequence"/>
</dbReference>
<protein>
    <recommendedName>
        <fullName evidence="1">DinB-like domain-containing protein</fullName>
    </recommendedName>
</protein>
<dbReference type="InterPro" id="IPR034660">
    <property type="entry name" value="DinB/YfiT-like"/>
</dbReference>
<reference evidence="2 3" key="1">
    <citation type="submission" date="2019-06" db="EMBL/GenBank/DDBJ databases">
        <title>Sequencing the genomes of 1000 actinobacteria strains.</title>
        <authorList>
            <person name="Klenk H.-P."/>
        </authorList>
    </citation>
    <scope>NUCLEOTIDE SEQUENCE [LARGE SCALE GENOMIC DNA]</scope>
    <source>
        <strain evidence="2 3">DSM 18031</strain>
    </source>
</reference>
<dbReference type="EMBL" id="VFPN01000002">
    <property type="protein sequence ID" value="TQM63296.1"/>
    <property type="molecule type" value="Genomic_DNA"/>
</dbReference>
<evidence type="ECO:0000259" key="1">
    <source>
        <dbReference type="Pfam" id="PF12867"/>
    </source>
</evidence>
<dbReference type="RefSeq" id="WP_141917317.1">
    <property type="nucleotide sequence ID" value="NZ_BAAAYS010000021.1"/>
</dbReference>
<keyword evidence="3" id="KW-1185">Reference proteome</keyword>
<dbReference type="AlphaFoldDB" id="A0A543HY69"/>
<evidence type="ECO:0000313" key="3">
    <source>
        <dbReference type="Proteomes" id="UP000318331"/>
    </source>
</evidence>
<sequence length="182" mass="20313">MTMTPETKDWTWVLTERCAECGLAVADLDYDDIPALVRATIVPWQAGLATPNVRVRPAVETWSILEYACHVRDAHRIFGERVGLMLTHDNPTYPNWSPDAAAAEARYNEQDPATVWRELAAAGEVTVGVFAAVPRDQRDRPGLRSNGSAFTIDSLLRYYLHDVFHHVGDLDRQNPLLEGADA</sequence>
<evidence type="ECO:0000313" key="2">
    <source>
        <dbReference type="EMBL" id="TQM63296.1"/>
    </source>
</evidence>
<gene>
    <name evidence="2" type="ORF">FB466_1554</name>
</gene>
<dbReference type="Pfam" id="PF12867">
    <property type="entry name" value="DinB_2"/>
    <property type="match status" value="1"/>
</dbReference>
<dbReference type="SUPFAM" id="SSF109854">
    <property type="entry name" value="DinB/YfiT-like putative metalloenzymes"/>
    <property type="match status" value="1"/>
</dbReference>
<dbReference type="OrthoDB" id="3376896at2"/>
<proteinExistence type="predicted"/>
<organism evidence="2 3">
    <name type="scientific">Klugiella xanthotipulae</name>
    <dbReference type="NCBI Taxonomy" id="244735"/>
    <lineage>
        <taxon>Bacteria</taxon>
        <taxon>Bacillati</taxon>
        <taxon>Actinomycetota</taxon>
        <taxon>Actinomycetes</taxon>
        <taxon>Micrococcales</taxon>
        <taxon>Microbacteriaceae</taxon>
        <taxon>Klugiella</taxon>
    </lineage>
</organism>
<dbReference type="InterPro" id="IPR024775">
    <property type="entry name" value="DinB-like"/>
</dbReference>
<feature type="domain" description="DinB-like" evidence="1">
    <location>
        <begin position="46"/>
        <end position="168"/>
    </location>
</feature>
<comment type="caution">
    <text evidence="2">The sequence shown here is derived from an EMBL/GenBank/DDBJ whole genome shotgun (WGS) entry which is preliminary data.</text>
</comment>
<dbReference type="Gene3D" id="1.20.120.450">
    <property type="entry name" value="dinb family like domain"/>
    <property type="match status" value="1"/>
</dbReference>